<dbReference type="GO" id="GO:0003723">
    <property type="term" value="F:RNA binding"/>
    <property type="evidence" value="ECO:0007669"/>
    <property type="project" value="InterPro"/>
</dbReference>
<feature type="compositionally biased region" description="Basic and acidic residues" evidence="7">
    <location>
        <begin position="113"/>
        <end position="122"/>
    </location>
</feature>
<protein>
    <recommendedName>
        <fullName evidence="8">C3H1-type domain-containing protein</fullName>
    </recommendedName>
</protein>
<dbReference type="Gene3D" id="1.20.120.1350">
    <property type="entry name" value="Pneumovirus matrix protein 2 (M2), zinc-binding domain"/>
    <property type="match status" value="2"/>
</dbReference>
<dbReference type="STRING" id="1246581.A0A2H9TIF7"/>
<dbReference type="Gene3D" id="4.10.1000.10">
    <property type="entry name" value="Zinc finger, CCCH-type"/>
    <property type="match status" value="1"/>
</dbReference>
<keyword evidence="3" id="KW-0677">Repeat</keyword>
<evidence type="ECO:0000313" key="9">
    <source>
        <dbReference type="EMBL" id="PJF17542.1"/>
    </source>
</evidence>
<dbReference type="InterPro" id="IPR054361">
    <property type="entry name" value="Znf-CCCH_ZC3H4/6/8"/>
</dbReference>
<dbReference type="PROSITE" id="PS50103">
    <property type="entry name" value="ZF_C3H1"/>
    <property type="match status" value="3"/>
</dbReference>
<dbReference type="SMART" id="SM00356">
    <property type="entry name" value="ZnF_C3H1"/>
    <property type="match status" value="3"/>
</dbReference>
<evidence type="ECO:0000256" key="4">
    <source>
        <dbReference type="ARBA" id="ARBA00022771"/>
    </source>
</evidence>
<feature type="domain" description="C3H1-type" evidence="8">
    <location>
        <begin position="160"/>
        <end position="187"/>
    </location>
</feature>
<keyword evidence="10" id="KW-1185">Reference proteome</keyword>
<sequence length="279" mass="31030">MEANPLELALQQLAKTMGVNLPGGEQPVKTEQNIQKPAAAEAANVVSEEEGELLEEPDPFVNRKRGQLEGSDPSVNRKRDQRRSPRKSAPTFTGEVDAESLLRGPKTPKMKRPRVDKVVRQEKKERPKVPCRYWMEGKCSKGDECTFSHASRPNRSVEDAKSEDVCRFHIAGNCLKGDNCMYSHDLSKVPCKFFHVKGDCGAGASCRFSHGAISEQERHLLFVEMMGTRDPRLPQSNAPARPISPPPSRPAVTIAVLTRNPTMILDPEVQKYNPFGSPF</sequence>
<dbReference type="Pfam" id="PF22623">
    <property type="entry name" value="zf-CCCH_9"/>
    <property type="match status" value="2"/>
</dbReference>
<evidence type="ECO:0000256" key="3">
    <source>
        <dbReference type="ARBA" id="ARBA00022737"/>
    </source>
</evidence>
<organism evidence="9 10">
    <name type="scientific">Paramicrosporidium saccamoebae</name>
    <dbReference type="NCBI Taxonomy" id="1246581"/>
    <lineage>
        <taxon>Eukaryota</taxon>
        <taxon>Fungi</taxon>
        <taxon>Fungi incertae sedis</taxon>
        <taxon>Cryptomycota</taxon>
        <taxon>Cryptomycota incertae sedis</taxon>
        <taxon>Paramicrosporidium</taxon>
    </lineage>
</organism>
<feature type="zinc finger region" description="C3H1-type" evidence="6">
    <location>
        <begin position="125"/>
        <end position="152"/>
    </location>
</feature>
<evidence type="ECO:0000313" key="10">
    <source>
        <dbReference type="Proteomes" id="UP000240830"/>
    </source>
</evidence>
<dbReference type="GO" id="GO:0045892">
    <property type="term" value="P:negative regulation of DNA-templated transcription"/>
    <property type="evidence" value="ECO:0007669"/>
    <property type="project" value="InterPro"/>
</dbReference>
<evidence type="ECO:0000256" key="5">
    <source>
        <dbReference type="ARBA" id="ARBA00022833"/>
    </source>
</evidence>
<dbReference type="Proteomes" id="UP000240830">
    <property type="component" value="Unassembled WGS sequence"/>
</dbReference>
<dbReference type="PANTHER" id="PTHR13119">
    <property type="entry name" value="ZINC FINGER CCCH DOMAIN-CONTAINING PROTEI"/>
    <property type="match status" value="1"/>
</dbReference>
<dbReference type="InterPro" id="IPR045124">
    <property type="entry name" value="Su(sable)-like"/>
</dbReference>
<dbReference type="Pfam" id="PF18345">
    <property type="entry name" value="zf_CCCH_4"/>
    <property type="match status" value="1"/>
</dbReference>
<evidence type="ECO:0000256" key="2">
    <source>
        <dbReference type="ARBA" id="ARBA00022723"/>
    </source>
</evidence>
<dbReference type="GO" id="GO:0005634">
    <property type="term" value="C:nucleus"/>
    <property type="evidence" value="ECO:0007669"/>
    <property type="project" value="TreeGrafter"/>
</dbReference>
<dbReference type="InterPro" id="IPR036855">
    <property type="entry name" value="Znf_CCCH_sf"/>
</dbReference>
<dbReference type="InterPro" id="IPR000571">
    <property type="entry name" value="Znf_CCCH"/>
</dbReference>
<gene>
    <name evidence="9" type="ORF">PSACC_02640</name>
</gene>
<feature type="domain" description="C3H1-type" evidence="8">
    <location>
        <begin position="190"/>
        <end position="213"/>
    </location>
</feature>
<accession>A0A2H9TIF7</accession>
<dbReference type="EMBL" id="MTSL01000169">
    <property type="protein sequence ID" value="PJF17542.1"/>
    <property type="molecule type" value="Genomic_DNA"/>
</dbReference>
<feature type="region of interest" description="Disordered" evidence="7">
    <location>
        <begin position="19"/>
        <end position="122"/>
    </location>
</feature>
<dbReference type="PANTHER" id="PTHR13119:SF12">
    <property type="entry name" value="PROTEIN SUPPRESSOR OF SABLE"/>
    <property type="match status" value="1"/>
</dbReference>
<keyword evidence="4 6" id="KW-0863">Zinc-finger</keyword>
<evidence type="ECO:0000259" key="8">
    <source>
        <dbReference type="PROSITE" id="PS50103"/>
    </source>
</evidence>
<feature type="zinc finger region" description="C3H1-type" evidence="6">
    <location>
        <begin position="160"/>
        <end position="187"/>
    </location>
</feature>
<dbReference type="AlphaFoldDB" id="A0A2H9TIF7"/>
<dbReference type="OrthoDB" id="411372at2759"/>
<dbReference type="GO" id="GO:0008270">
    <property type="term" value="F:zinc ion binding"/>
    <property type="evidence" value="ECO:0007669"/>
    <property type="project" value="UniProtKB-KW"/>
</dbReference>
<comment type="caution">
    <text evidence="9">The sequence shown here is derived from an EMBL/GenBank/DDBJ whole genome shotgun (WGS) entry which is preliminary data.</text>
</comment>
<name>A0A2H9TIF7_9FUNG</name>
<feature type="domain" description="C3H1-type" evidence="8">
    <location>
        <begin position="125"/>
        <end position="152"/>
    </location>
</feature>
<feature type="zinc finger region" description="C3H1-type" evidence="6">
    <location>
        <begin position="190"/>
        <end position="213"/>
    </location>
</feature>
<keyword evidence="2 6" id="KW-0479">Metal-binding</keyword>
<keyword evidence="5 6" id="KW-0862">Zinc</keyword>
<dbReference type="SUPFAM" id="SSF90229">
    <property type="entry name" value="CCCH zinc finger"/>
    <property type="match status" value="3"/>
</dbReference>
<proteinExistence type="predicted"/>
<evidence type="ECO:0000256" key="1">
    <source>
        <dbReference type="ARBA" id="ARBA00022553"/>
    </source>
</evidence>
<evidence type="ECO:0000256" key="7">
    <source>
        <dbReference type="SAM" id="MobiDB-lite"/>
    </source>
</evidence>
<reference evidence="9 10" key="1">
    <citation type="submission" date="2016-10" db="EMBL/GenBank/DDBJ databases">
        <title>The genome of Paramicrosporidium saccamoebae is the missing link in understanding Cryptomycota and Microsporidia evolution.</title>
        <authorList>
            <person name="Quandt C.A."/>
            <person name="Beaudet D."/>
            <person name="Corsaro D."/>
            <person name="Michel R."/>
            <person name="Corradi N."/>
            <person name="James T."/>
        </authorList>
    </citation>
    <scope>NUCLEOTIDE SEQUENCE [LARGE SCALE GENOMIC DNA]</scope>
    <source>
        <strain evidence="9 10">KSL3</strain>
    </source>
</reference>
<evidence type="ECO:0000256" key="6">
    <source>
        <dbReference type="PROSITE-ProRule" id="PRU00723"/>
    </source>
</evidence>
<keyword evidence="1" id="KW-0597">Phosphoprotein</keyword>
<feature type="compositionally biased region" description="Acidic residues" evidence="7">
    <location>
        <begin position="47"/>
        <end position="58"/>
    </location>
</feature>